<gene>
    <name evidence="1" type="ORF">FIBSPDRAFT_879712</name>
</gene>
<evidence type="ECO:0000313" key="2">
    <source>
        <dbReference type="Proteomes" id="UP000076532"/>
    </source>
</evidence>
<keyword evidence="2" id="KW-1185">Reference proteome</keyword>
<sequence>MILVACRGLLDVWRGKALPRRTRQQSVERARTFCDYVDSPCIVGPALQNDF</sequence>
<accession>A0A167TP77</accession>
<reference evidence="1 2" key="1">
    <citation type="journal article" date="2016" name="Mol. Biol. Evol.">
        <title>Comparative Genomics of Early-Diverging Mushroom-Forming Fungi Provides Insights into the Origins of Lignocellulose Decay Capabilities.</title>
        <authorList>
            <person name="Nagy L.G."/>
            <person name="Riley R."/>
            <person name="Tritt A."/>
            <person name="Adam C."/>
            <person name="Daum C."/>
            <person name="Floudas D."/>
            <person name="Sun H."/>
            <person name="Yadav J.S."/>
            <person name="Pangilinan J."/>
            <person name="Larsson K.H."/>
            <person name="Matsuura K."/>
            <person name="Barry K."/>
            <person name="Labutti K."/>
            <person name="Kuo R."/>
            <person name="Ohm R.A."/>
            <person name="Bhattacharya S.S."/>
            <person name="Shirouzu T."/>
            <person name="Yoshinaga Y."/>
            <person name="Martin F.M."/>
            <person name="Grigoriev I.V."/>
            <person name="Hibbett D.S."/>
        </authorList>
    </citation>
    <scope>NUCLEOTIDE SEQUENCE [LARGE SCALE GENOMIC DNA]</scope>
    <source>
        <strain evidence="1 2">CBS 109695</strain>
    </source>
</reference>
<organism evidence="1 2">
    <name type="scientific">Athelia psychrophila</name>
    <dbReference type="NCBI Taxonomy" id="1759441"/>
    <lineage>
        <taxon>Eukaryota</taxon>
        <taxon>Fungi</taxon>
        <taxon>Dikarya</taxon>
        <taxon>Basidiomycota</taxon>
        <taxon>Agaricomycotina</taxon>
        <taxon>Agaricomycetes</taxon>
        <taxon>Agaricomycetidae</taxon>
        <taxon>Atheliales</taxon>
        <taxon>Atheliaceae</taxon>
        <taxon>Athelia</taxon>
    </lineage>
</organism>
<protein>
    <submittedName>
        <fullName evidence="1">Uncharacterized protein</fullName>
    </submittedName>
</protein>
<dbReference type="EMBL" id="KV418152">
    <property type="protein sequence ID" value="KZP03140.1"/>
    <property type="molecule type" value="Genomic_DNA"/>
</dbReference>
<name>A0A167TP77_9AGAM</name>
<dbReference type="Proteomes" id="UP000076532">
    <property type="component" value="Unassembled WGS sequence"/>
</dbReference>
<dbReference type="AlphaFoldDB" id="A0A167TP77"/>
<evidence type="ECO:0000313" key="1">
    <source>
        <dbReference type="EMBL" id="KZP03140.1"/>
    </source>
</evidence>
<proteinExistence type="predicted"/>